<organism evidence="2 3">
    <name type="scientific">Pseudonocardia acidicola</name>
    <dbReference type="NCBI Taxonomy" id="2724939"/>
    <lineage>
        <taxon>Bacteria</taxon>
        <taxon>Bacillati</taxon>
        <taxon>Actinomycetota</taxon>
        <taxon>Actinomycetes</taxon>
        <taxon>Pseudonocardiales</taxon>
        <taxon>Pseudonocardiaceae</taxon>
        <taxon>Pseudonocardia</taxon>
    </lineage>
</organism>
<dbReference type="InterPro" id="IPR046671">
    <property type="entry name" value="DUF6541"/>
</dbReference>
<dbReference type="EMBL" id="JAAXLA010000089">
    <property type="protein sequence ID" value="NMI01547.1"/>
    <property type="molecule type" value="Genomic_DNA"/>
</dbReference>
<feature type="transmembrane region" description="Helical" evidence="1">
    <location>
        <begin position="61"/>
        <end position="84"/>
    </location>
</feature>
<evidence type="ECO:0000313" key="2">
    <source>
        <dbReference type="EMBL" id="NMI01547.1"/>
    </source>
</evidence>
<dbReference type="Proteomes" id="UP000820669">
    <property type="component" value="Unassembled WGS sequence"/>
</dbReference>
<gene>
    <name evidence="2" type="ORF">HF526_30250</name>
</gene>
<comment type="caution">
    <text evidence="2">The sequence shown here is derived from an EMBL/GenBank/DDBJ whole genome shotgun (WGS) entry which is preliminary data.</text>
</comment>
<keyword evidence="3" id="KW-1185">Reference proteome</keyword>
<feature type="transmembrane region" description="Helical" evidence="1">
    <location>
        <begin position="326"/>
        <end position="349"/>
    </location>
</feature>
<feature type="transmembrane region" description="Helical" evidence="1">
    <location>
        <begin position="439"/>
        <end position="461"/>
    </location>
</feature>
<feature type="transmembrane region" description="Helical" evidence="1">
    <location>
        <begin position="33"/>
        <end position="55"/>
    </location>
</feature>
<feature type="transmembrane region" description="Helical" evidence="1">
    <location>
        <begin position="6"/>
        <end position="26"/>
    </location>
</feature>
<sequence>MPELAPGAVLVVYGALLFAPGLVVGMGFGLRGWLLAAAAPLLGYGIVGAAGSALPHAGVNWSPMAFVTSAAVVALLAALVRFAARRIRPSSGRPRSAEHWPVTQNLGIAAMVAVSAGVGLIVTASATDGFTAVSQIWDSVFHSNAIRFIADTGLSDPAALQKLNNPTTSSYYYPNAYHVLAATVVMLTGSSVPTVVDTGVGLVPGILALGMVALIRHCGARPALAAAAALLSCAFTAFPYDLLPWGSLLPYIAALALLPAFLALWVATLNDHGGRTTSLPVTLGIAGIGLLALHPSVAVAAAVLGLAFVVQLWISRRPRLHDFRAVGITALAAVALGAPLLAASLAAAAGPAFNWPANMRPADAMGQLFFLSHEQPFPQYWLVGLAAVGVFQVRNLLPLRWFVAAGLVFAALFVMAAAYEGELVALLTRPWWDDKWRFAALWSLAALLLASAGVVGLRDALWSFGARLVPALKGLGGRPRTAVSSAALTLVLLITALLTNGLYNGRNEARLAQAFTNGPTVNANERLAFDTLARIAPAGSTVMNDPYDGSALMWALDDVRPVFASPVIAAQELPTMDPHRRTLFYSFNQLDADLAVQRAVRALNIRYVIICTGFIPPSSQHVPGMQGLDAVRSLELVYENADARIYAIRPAASPGGRS</sequence>
<keyword evidence="1" id="KW-0472">Membrane</keyword>
<protein>
    <submittedName>
        <fullName evidence="2">Uncharacterized protein</fullName>
    </submittedName>
</protein>
<feature type="transmembrane region" description="Helical" evidence="1">
    <location>
        <begin position="401"/>
        <end position="419"/>
    </location>
</feature>
<dbReference type="RefSeq" id="WP_169385003.1">
    <property type="nucleotide sequence ID" value="NZ_JAAXLA010000089.1"/>
</dbReference>
<feature type="transmembrane region" description="Helical" evidence="1">
    <location>
        <begin position="482"/>
        <end position="503"/>
    </location>
</feature>
<feature type="transmembrane region" description="Helical" evidence="1">
    <location>
        <begin position="105"/>
        <end position="126"/>
    </location>
</feature>
<feature type="transmembrane region" description="Helical" evidence="1">
    <location>
        <begin position="274"/>
        <end position="291"/>
    </location>
</feature>
<feature type="transmembrane region" description="Helical" evidence="1">
    <location>
        <begin position="297"/>
        <end position="314"/>
    </location>
</feature>
<evidence type="ECO:0000313" key="3">
    <source>
        <dbReference type="Proteomes" id="UP000820669"/>
    </source>
</evidence>
<reference evidence="2 3" key="1">
    <citation type="submission" date="2020-04" db="EMBL/GenBank/DDBJ databases">
        <authorList>
            <person name="Klaysubun C."/>
            <person name="Duangmal K."/>
            <person name="Lipun K."/>
        </authorList>
    </citation>
    <scope>NUCLEOTIDE SEQUENCE [LARGE SCALE GENOMIC DNA]</scope>
    <source>
        <strain evidence="2 3">K10HN5</strain>
    </source>
</reference>
<feature type="transmembrane region" description="Helical" evidence="1">
    <location>
        <begin position="248"/>
        <end position="267"/>
    </location>
</feature>
<dbReference type="Pfam" id="PF20176">
    <property type="entry name" value="DUF6541"/>
    <property type="match status" value="1"/>
</dbReference>
<evidence type="ECO:0000256" key="1">
    <source>
        <dbReference type="SAM" id="Phobius"/>
    </source>
</evidence>
<feature type="transmembrane region" description="Helical" evidence="1">
    <location>
        <begin position="222"/>
        <end position="242"/>
    </location>
</feature>
<keyword evidence="1" id="KW-1133">Transmembrane helix</keyword>
<name>A0ABX1SJ12_9PSEU</name>
<keyword evidence="1" id="KW-0812">Transmembrane</keyword>
<feature type="transmembrane region" description="Helical" evidence="1">
    <location>
        <begin position="195"/>
        <end position="215"/>
    </location>
</feature>
<proteinExistence type="predicted"/>
<accession>A0ABX1SJ12</accession>